<evidence type="ECO:0000313" key="8">
    <source>
        <dbReference type="Proteomes" id="UP000241462"/>
    </source>
</evidence>
<feature type="domain" description="Glycoside hydrolase family 29 N-terminal" evidence="6">
    <location>
        <begin position="93"/>
        <end position="394"/>
    </location>
</feature>
<proteinExistence type="inferred from homology"/>
<name>A0A2T2ZWG2_9PEZI</name>
<dbReference type="SUPFAM" id="SSF51445">
    <property type="entry name" value="(Trans)glycosidases"/>
    <property type="match status" value="1"/>
</dbReference>
<evidence type="ECO:0000256" key="3">
    <source>
        <dbReference type="ARBA" id="ARBA00022729"/>
    </source>
</evidence>
<dbReference type="EMBL" id="KZ678608">
    <property type="protein sequence ID" value="PSR78417.1"/>
    <property type="molecule type" value="Genomic_DNA"/>
</dbReference>
<dbReference type="AlphaFoldDB" id="A0A2T2ZWG2"/>
<dbReference type="GO" id="GO:0004560">
    <property type="term" value="F:alpha-L-fucosidase activity"/>
    <property type="evidence" value="ECO:0007669"/>
    <property type="project" value="UniProtKB-EC"/>
</dbReference>
<dbReference type="Proteomes" id="UP000241462">
    <property type="component" value="Unassembled WGS sequence"/>
</dbReference>
<dbReference type="OrthoDB" id="6039950at2759"/>
<dbReference type="GO" id="GO:0006004">
    <property type="term" value="P:fucose metabolic process"/>
    <property type="evidence" value="ECO:0007669"/>
    <property type="project" value="TreeGrafter"/>
</dbReference>
<keyword evidence="4 7" id="KW-0378">Hydrolase</keyword>
<dbReference type="PANTHER" id="PTHR10030">
    <property type="entry name" value="ALPHA-L-FUCOSIDASE"/>
    <property type="match status" value="1"/>
</dbReference>
<accession>A0A2T2ZWG2</accession>
<evidence type="ECO:0000259" key="6">
    <source>
        <dbReference type="Pfam" id="PF01120"/>
    </source>
</evidence>
<protein>
    <recommendedName>
        <fullName evidence="2">alpha-L-fucosidase</fullName>
        <ecNumber evidence="2">3.2.1.51</ecNumber>
    </recommendedName>
</protein>
<dbReference type="EC" id="3.2.1.51" evidence="2"/>
<reference evidence="7 8" key="1">
    <citation type="journal article" date="2018" name="Mycol. Prog.">
        <title>Coniella lustricola, a new species from submerged detritus.</title>
        <authorList>
            <person name="Raudabaugh D.B."/>
            <person name="Iturriaga T."/>
            <person name="Carver A."/>
            <person name="Mondo S."/>
            <person name="Pangilinan J."/>
            <person name="Lipzen A."/>
            <person name="He G."/>
            <person name="Amirebrahimi M."/>
            <person name="Grigoriev I.V."/>
            <person name="Miller A.N."/>
        </authorList>
    </citation>
    <scope>NUCLEOTIDE SEQUENCE [LARGE SCALE GENOMIC DNA]</scope>
    <source>
        <strain evidence="7 8">B22-T-1</strain>
    </source>
</reference>
<keyword evidence="3" id="KW-0732">Signal</keyword>
<dbReference type="SMART" id="SM00812">
    <property type="entry name" value="Alpha_L_fucos"/>
    <property type="match status" value="1"/>
</dbReference>
<evidence type="ECO:0000256" key="1">
    <source>
        <dbReference type="ARBA" id="ARBA00007951"/>
    </source>
</evidence>
<dbReference type="PANTHER" id="PTHR10030:SF37">
    <property type="entry name" value="ALPHA-L-FUCOSIDASE-RELATED"/>
    <property type="match status" value="1"/>
</dbReference>
<sequence length="528" mass="56814">MTSELCWVERINVARSPPSASHVVARQSDGANGTTYPSYRISPLDGSVIALPTADQLAFQDKEMGMLIHFEIATYISLDGCNGVPGLVPSPSLFTPTLLNTDQWMDSITAFGARYATLVAKHNCGWANWPSNVTFETRENTTSAYNYSVAYAPASVGGGGSSGGSGNGTANLDVVGMFSASAEKYGVGHGFYYSTIVNNFLNVQDSLVNATWSPGEILVSNATYDEIVMAQLTELWTLYGDLTELWFDGGYSESQVEQIQDLLQAYQPQAVVFNSCTTTTGVNGTCLSANAIRWVGTETGLPGIEIWSTGVSNDGGDPTSPYYAPAECDTTLQADDRWFWGQDQPLRPLAEMIDVYHQTVGRNCILELDLSPDRSGLVPARHAALYKALGDWIRACYDDPVSSALYTNTTIGGVDGDESAAGTGTGLSFAFEHPVAIDRVVMMEDQTDGQVIRAYEADASSSSSQPKQWTLVSNGSSIGHKRIDLFNKAITVTDVLVNATLFADTPKWRSVEFNLCGSANSTEGDWSS</sequence>
<dbReference type="Gene3D" id="3.20.20.80">
    <property type="entry name" value="Glycosidases"/>
    <property type="match status" value="1"/>
</dbReference>
<evidence type="ECO:0000313" key="7">
    <source>
        <dbReference type="EMBL" id="PSR78417.1"/>
    </source>
</evidence>
<dbReference type="Gene3D" id="2.60.120.260">
    <property type="entry name" value="Galactose-binding domain-like"/>
    <property type="match status" value="1"/>
</dbReference>
<evidence type="ECO:0000256" key="4">
    <source>
        <dbReference type="ARBA" id="ARBA00022801"/>
    </source>
</evidence>
<comment type="similarity">
    <text evidence="1">Belongs to the glycosyl hydrolase 29 family.</text>
</comment>
<dbReference type="InParanoid" id="A0A2T2ZWG2"/>
<evidence type="ECO:0000256" key="2">
    <source>
        <dbReference type="ARBA" id="ARBA00012662"/>
    </source>
</evidence>
<dbReference type="InterPro" id="IPR000933">
    <property type="entry name" value="Glyco_hydro_29"/>
</dbReference>
<dbReference type="STRING" id="2025994.A0A2T2ZWG2"/>
<evidence type="ECO:0000256" key="5">
    <source>
        <dbReference type="ARBA" id="ARBA00023295"/>
    </source>
</evidence>
<keyword evidence="5" id="KW-0326">Glycosidase</keyword>
<dbReference type="InterPro" id="IPR017853">
    <property type="entry name" value="GH"/>
</dbReference>
<dbReference type="InterPro" id="IPR057739">
    <property type="entry name" value="Glyco_hydro_29_N"/>
</dbReference>
<organism evidence="7 8">
    <name type="scientific">Coniella lustricola</name>
    <dbReference type="NCBI Taxonomy" id="2025994"/>
    <lineage>
        <taxon>Eukaryota</taxon>
        <taxon>Fungi</taxon>
        <taxon>Dikarya</taxon>
        <taxon>Ascomycota</taxon>
        <taxon>Pezizomycotina</taxon>
        <taxon>Sordariomycetes</taxon>
        <taxon>Sordariomycetidae</taxon>
        <taxon>Diaporthales</taxon>
        <taxon>Schizoparmaceae</taxon>
        <taxon>Coniella</taxon>
    </lineage>
</organism>
<dbReference type="Pfam" id="PF01120">
    <property type="entry name" value="Alpha_L_fucos"/>
    <property type="match status" value="1"/>
</dbReference>
<keyword evidence="8" id="KW-1185">Reference proteome</keyword>
<gene>
    <name evidence="7" type="ORF">BD289DRAFT_463319</name>
</gene>
<dbReference type="GO" id="GO:0016139">
    <property type="term" value="P:glycoside catabolic process"/>
    <property type="evidence" value="ECO:0007669"/>
    <property type="project" value="TreeGrafter"/>
</dbReference>